<dbReference type="EMBL" id="CAJOBZ010000036">
    <property type="protein sequence ID" value="CAF4900372.1"/>
    <property type="molecule type" value="Genomic_DNA"/>
</dbReference>
<organism evidence="2 3">
    <name type="scientific">Pieris macdunnoughi</name>
    <dbReference type="NCBI Taxonomy" id="345717"/>
    <lineage>
        <taxon>Eukaryota</taxon>
        <taxon>Metazoa</taxon>
        <taxon>Ecdysozoa</taxon>
        <taxon>Arthropoda</taxon>
        <taxon>Hexapoda</taxon>
        <taxon>Insecta</taxon>
        <taxon>Pterygota</taxon>
        <taxon>Neoptera</taxon>
        <taxon>Endopterygota</taxon>
        <taxon>Lepidoptera</taxon>
        <taxon>Glossata</taxon>
        <taxon>Ditrysia</taxon>
        <taxon>Papilionoidea</taxon>
        <taxon>Pieridae</taxon>
        <taxon>Pierinae</taxon>
        <taxon>Pieris</taxon>
    </lineage>
</organism>
<evidence type="ECO:0000313" key="3">
    <source>
        <dbReference type="Proteomes" id="UP000663880"/>
    </source>
</evidence>
<dbReference type="AlphaFoldDB" id="A0A821V4B8"/>
<reference evidence="2" key="1">
    <citation type="submission" date="2021-02" db="EMBL/GenBank/DDBJ databases">
        <authorList>
            <person name="Steward A R."/>
        </authorList>
    </citation>
    <scope>NUCLEOTIDE SEQUENCE</scope>
</reference>
<name>A0A821V4B8_9NEOP</name>
<sequence>MVISQLDVAVSGGSEFHQESPDEFTVFVGRWTECSVHDVENTKTIERYCGAGISNIGATRVCVMRENCSLGEWLPWRPRPDGSLVRTRRLRRLPQENDEDDDADDDDAIYDEDDESDEGDKDIDANCGGGVQRREATCVRADGRALHPAQCAHTTMPTLVQPCEETDVYNQSDDEEPCIEEGEMARDVMCVQNNADVVREALCVDGQGNKVEDSVCETSGAGAAPDRVTPCHMPCPADCVLSPWSEWSPCELNVTAREASESWCYVPCGVDCEVGEWSPWDTSACSCGDTSSTRHMRRTSGDADEIPDLLEIEPRESILRRANIIEKRKVYHDGYIATIRLSMLDNITCT</sequence>
<dbReference type="OrthoDB" id="5814848at2759"/>
<feature type="compositionally biased region" description="Acidic residues" evidence="1">
    <location>
        <begin position="96"/>
        <end position="121"/>
    </location>
</feature>
<keyword evidence="3" id="KW-1185">Reference proteome</keyword>
<dbReference type="Pfam" id="PF19030">
    <property type="entry name" value="TSP1_ADAMTS"/>
    <property type="match status" value="1"/>
</dbReference>
<dbReference type="Proteomes" id="UP000663880">
    <property type="component" value="Unassembled WGS sequence"/>
</dbReference>
<gene>
    <name evidence="2" type="ORF">PMACD_LOCUS11237</name>
</gene>
<evidence type="ECO:0000256" key="1">
    <source>
        <dbReference type="SAM" id="MobiDB-lite"/>
    </source>
</evidence>
<protein>
    <submittedName>
        <fullName evidence="2">Uncharacterized protein</fullName>
    </submittedName>
</protein>
<comment type="caution">
    <text evidence="2">The sequence shown here is derived from an EMBL/GenBank/DDBJ whole genome shotgun (WGS) entry which is preliminary data.</text>
</comment>
<accession>A0A821V4B8</accession>
<evidence type="ECO:0000313" key="2">
    <source>
        <dbReference type="EMBL" id="CAF4900372.1"/>
    </source>
</evidence>
<feature type="region of interest" description="Disordered" evidence="1">
    <location>
        <begin position="88"/>
        <end position="128"/>
    </location>
</feature>
<proteinExistence type="predicted"/>